<dbReference type="EMBL" id="OOIL02000294">
    <property type="protein sequence ID" value="VFQ63473.1"/>
    <property type="molecule type" value="Genomic_DNA"/>
</dbReference>
<protein>
    <submittedName>
        <fullName evidence="2">Uncharacterized protein</fullName>
    </submittedName>
</protein>
<sequence>MGGRSCEEDAQSMNGGYRKASEKNDVASSSQAGVCRWNSRLGSTMYASTSSSIFLFCRCLWGGLPCTGTSQPLSGCLCMYFPKIVSWNLARVTKN</sequence>
<keyword evidence="3" id="KW-1185">Reference proteome</keyword>
<dbReference type="Proteomes" id="UP000595140">
    <property type="component" value="Unassembled WGS sequence"/>
</dbReference>
<reference evidence="2 3" key="1">
    <citation type="submission" date="2018-04" db="EMBL/GenBank/DDBJ databases">
        <authorList>
            <person name="Vogel A."/>
        </authorList>
    </citation>
    <scope>NUCLEOTIDE SEQUENCE [LARGE SCALE GENOMIC DNA]</scope>
</reference>
<evidence type="ECO:0000256" key="1">
    <source>
        <dbReference type="SAM" id="MobiDB-lite"/>
    </source>
</evidence>
<proteinExistence type="predicted"/>
<accession>A0A484KCD6</accession>
<evidence type="ECO:0000313" key="3">
    <source>
        <dbReference type="Proteomes" id="UP000595140"/>
    </source>
</evidence>
<organism evidence="2 3">
    <name type="scientific">Cuscuta campestris</name>
    <dbReference type="NCBI Taxonomy" id="132261"/>
    <lineage>
        <taxon>Eukaryota</taxon>
        <taxon>Viridiplantae</taxon>
        <taxon>Streptophyta</taxon>
        <taxon>Embryophyta</taxon>
        <taxon>Tracheophyta</taxon>
        <taxon>Spermatophyta</taxon>
        <taxon>Magnoliopsida</taxon>
        <taxon>eudicotyledons</taxon>
        <taxon>Gunneridae</taxon>
        <taxon>Pentapetalae</taxon>
        <taxon>asterids</taxon>
        <taxon>lamiids</taxon>
        <taxon>Solanales</taxon>
        <taxon>Convolvulaceae</taxon>
        <taxon>Cuscuteae</taxon>
        <taxon>Cuscuta</taxon>
        <taxon>Cuscuta subgen. Grammica</taxon>
        <taxon>Cuscuta sect. Cleistogrammica</taxon>
    </lineage>
</organism>
<evidence type="ECO:0000313" key="2">
    <source>
        <dbReference type="EMBL" id="VFQ63473.1"/>
    </source>
</evidence>
<gene>
    <name evidence="2" type="ORF">CCAM_LOCUS5249</name>
</gene>
<dbReference type="AlphaFoldDB" id="A0A484KCD6"/>
<name>A0A484KCD6_9ASTE</name>
<feature type="region of interest" description="Disordered" evidence="1">
    <location>
        <begin position="1"/>
        <end position="32"/>
    </location>
</feature>